<dbReference type="GO" id="GO:0005829">
    <property type="term" value="C:cytosol"/>
    <property type="evidence" value="ECO:0007669"/>
    <property type="project" value="TreeGrafter"/>
</dbReference>
<protein>
    <recommendedName>
        <fullName evidence="6 7">Small ribosomal subunit protein uS13</fullName>
    </recommendedName>
</protein>
<evidence type="ECO:0000256" key="5">
    <source>
        <dbReference type="ARBA" id="ARBA00023274"/>
    </source>
</evidence>
<evidence type="ECO:0000256" key="9">
    <source>
        <dbReference type="SAM" id="MobiDB-lite"/>
    </source>
</evidence>
<evidence type="ECO:0000256" key="7">
    <source>
        <dbReference type="HAMAP-Rule" id="MF_01315"/>
    </source>
</evidence>
<evidence type="ECO:0000313" key="11">
    <source>
        <dbReference type="Proteomes" id="UP000230405"/>
    </source>
</evidence>
<dbReference type="Proteomes" id="UP000230405">
    <property type="component" value="Unassembled WGS sequence"/>
</dbReference>
<dbReference type="GO" id="GO:0019843">
    <property type="term" value="F:rRNA binding"/>
    <property type="evidence" value="ECO:0007669"/>
    <property type="project" value="UniProtKB-UniRule"/>
</dbReference>
<gene>
    <name evidence="7" type="primary">rpsM</name>
    <name evidence="10" type="ORF">COX77_03860</name>
</gene>
<dbReference type="NCBIfam" id="TIGR03631">
    <property type="entry name" value="uS13_bact"/>
    <property type="match status" value="1"/>
</dbReference>
<evidence type="ECO:0000256" key="6">
    <source>
        <dbReference type="ARBA" id="ARBA00035166"/>
    </source>
</evidence>
<comment type="caution">
    <text evidence="10">The sequence shown here is derived from an EMBL/GenBank/DDBJ whole genome shotgun (WGS) entry which is preliminary data.</text>
</comment>
<organism evidence="10 11">
    <name type="scientific">Candidatus Komeilibacteria bacterium CG_4_10_14_0_2_um_filter_37_10</name>
    <dbReference type="NCBI Taxonomy" id="1974470"/>
    <lineage>
        <taxon>Bacteria</taxon>
        <taxon>Candidatus Komeiliibacteriota</taxon>
    </lineage>
</organism>
<keyword evidence="5 7" id="KW-0687">Ribonucleoprotein</keyword>
<dbReference type="PANTHER" id="PTHR10871">
    <property type="entry name" value="30S RIBOSOMAL PROTEIN S13/40S RIBOSOMAL PROTEIN S18"/>
    <property type="match status" value="1"/>
</dbReference>
<keyword evidence="4 7" id="KW-0689">Ribosomal protein</keyword>
<dbReference type="SUPFAM" id="SSF46946">
    <property type="entry name" value="S13-like H2TH domain"/>
    <property type="match status" value="1"/>
</dbReference>
<sequence>MARIANINIPNEKRVVISLTYLFGIGRTLSQKILTDLKIDISKRVKDLTEEELKLIRDHLAKNYKVEGDLRREILMNIKRLKEISSYRGTRHARGLPARGQRTKTNSRTVRGNVRRTMGSGRAKSAEKT</sequence>
<name>A0A2M7VDY4_9BACT</name>
<reference evidence="11" key="1">
    <citation type="submission" date="2017-09" db="EMBL/GenBank/DDBJ databases">
        <title>Depth-based differentiation of microbial function through sediment-hosted aquifers and enrichment of novel symbionts in the deep terrestrial subsurface.</title>
        <authorList>
            <person name="Probst A.J."/>
            <person name="Ladd B."/>
            <person name="Jarett J.K."/>
            <person name="Geller-Mcgrath D.E."/>
            <person name="Sieber C.M.K."/>
            <person name="Emerson J.B."/>
            <person name="Anantharaman K."/>
            <person name="Thomas B.C."/>
            <person name="Malmstrom R."/>
            <person name="Stieglmeier M."/>
            <person name="Klingl A."/>
            <person name="Woyke T."/>
            <person name="Ryan C.M."/>
            <person name="Banfield J.F."/>
        </authorList>
    </citation>
    <scope>NUCLEOTIDE SEQUENCE [LARGE SCALE GENOMIC DNA]</scope>
</reference>
<keyword evidence="2 7" id="KW-0699">rRNA-binding</keyword>
<dbReference type="GO" id="GO:0006412">
    <property type="term" value="P:translation"/>
    <property type="evidence" value="ECO:0007669"/>
    <property type="project" value="UniProtKB-UniRule"/>
</dbReference>
<feature type="region of interest" description="Disordered" evidence="9">
    <location>
        <begin position="89"/>
        <end position="129"/>
    </location>
</feature>
<dbReference type="EMBL" id="PFPO01000073">
    <property type="protein sequence ID" value="PIZ98635.1"/>
    <property type="molecule type" value="Genomic_DNA"/>
</dbReference>
<dbReference type="AlphaFoldDB" id="A0A2M7VDY4"/>
<evidence type="ECO:0000256" key="2">
    <source>
        <dbReference type="ARBA" id="ARBA00022730"/>
    </source>
</evidence>
<evidence type="ECO:0000256" key="1">
    <source>
        <dbReference type="ARBA" id="ARBA00008080"/>
    </source>
</evidence>
<accession>A0A2M7VDY4</accession>
<dbReference type="PANTHER" id="PTHR10871:SF1">
    <property type="entry name" value="SMALL RIBOSOMAL SUBUNIT PROTEIN US13M"/>
    <property type="match status" value="1"/>
</dbReference>
<evidence type="ECO:0000256" key="4">
    <source>
        <dbReference type="ARBA" id="ARBA00022980"/>
    </source>
</evidence>
<dbReference type="InterPro" id="IPR001892">
    <property type="entry name" value="Ribosomal_uS13"/>
</dbReference>
<proteinExistence type="inferred from homology"/>
<dbReference type="GO" id="GO:0003735">
    <property type="term" value="F:structural constituent of ribosome"/>
    <property type="evidence" value="ECO:0007669"/>
    <property type="project" value="InterPro"/>
</dbReference>
<keyword evidence="7" id="KW-0820">tRNA-binding</keyword>
<dbReference type="InterPro" id="IPR027437">
    <property type="entry name" value="Rbsml_uS13_C"/>
</dbReference>
<evidence type="ECO:0000256" key="8">
    <source>
        <dbReference type="RuleBase" id="RU003830"/>
    </source>
</evidence>
<dbReference type="Gene3D" id="4.10.910.10">
    <property type="entry name" value="30s ribosomal protein s13, domain 2"/>
    <property type="match status" value="1"/>
</dbReference>
<dbReference type="InterPro" id="IPR019980">
    <property type="entry name" value="Ribosomal_uS13_bac-type"/>
</dbReference>
<dbReference type="InterPro" id="IPR010979">
    <property type="entry name" value="Ribosomal_uS13-like_H2TH"/>
</dbReference>
<dbReference type="HAMAP" id="MF_01315">
    <property type="entry name" value="Ribosomal_uS13"/>
    <property type="match status" value="1"/>
</dbReference>
<comment type="subunit">
    <text evidence="7">Part of the 30S ribosomal subunit. Forms a loose heterodimer with protein S19. Forms two bridges to the 50S subunit in the 70S ribosome.</text>
</comment>
<dbReference type="GO" id="GO:0015935">
    <property type="term" value="C:small ribosomal subunit"/>
    <property type="evidence" value="ECO:0007669"/>
    <property type="project" value="TreeGrafter"/>
</dbReference>
<dbReference type="PIRSF" id="PIRSF002134">
    <property type="entry name" value="Ribosomal_S13"/>
    <property type="match status" value="1"/>
</dbReference>
<dbReference type="PROSITE" id="PS50159">
    <property type="entry name" value="RIBOSOMAL_S13_2"/>
    <property type="match status" value="1"/>
</dbReference>
<keyword evidence="3 7" id="KW-0694">RNA-binding</keyword>
<dbReference type="Gene3D" id="1.10.8.50">
    <property type="match status" value="1"/>
</dbReference>
<dbReference type="Pfam" id="PF00416">
    <property type="entry name" value="Ribosomal_S13"/>
    <property type="match status" value="1"/>
</dbReference>
<evidence type="ECO:0000256" key="3">
    <source>
        <dbReference type="ARBA" id="ARBA00022884"/>
    </source>
</evidence>
<comment type="function">
    <text evidence="7">Located at the top of the head of the 30S subunit, it contacts several helices of the 16S rRNA. In the 70S ribosome it contacts the 23S rRNA (bridge B1a) and protein L5 of the 50S subunit (bridge B1b), connecting the 2 subunits; these bridges are implicated in subunit movement. Contacts the tRNAs in the A and P-sites.</text>
</comment>
<comment type="similarity">
    <text evidence="1 7 8">Belongs to the universal ribosomal protein uS13 family.</text>
</comment>
<dbReference type="GO" id="GO:0000049">
    <property type="term" value="F:tRNA binding"/>
    <property type="evidence" value="ECO:0007669"/>
    <property type="project" value="UniProtKB-UniRule"/>
</dbReference>
<evidence type="ECO:0000313" key="10">
    <source>
        <dbReference type="EMBL" id="PIZ98635.1"/>
    </source>
</evidence>
<dbReference type="FunFam" id="1.10.8.50:FF:000001">
    <property type="entry name" value="30S ribosomal protein S13"/>
    <property type="match status" value="1"/>
</dbReference>